<reference evidence="7" key="1">
    <citation type="journal article" date="2019" name="Int. J. Syst. Evol. Microbiol.">
        <title>The Global Catalogue of Microorganisms (GCM) 10K type strain sequencing project: providing services to taxonomists for standard genome sequencing and annotation.</title>
        <authorList>
            <consortium name="The Broad Institute Genomics Platform"/>
            <consortium name="The Broad Institute Genome Sequencing Center for Infectious Disease"/>
            <person name="Wu L."/>
            <person name="Ma J."/>
        </authorList>
    </citation>
    <scope>NUCLEOTIDE SEQUENCE [LARGE SCALE GENOMIC DNA]</scope>
    <source>
        <strain evidence="7">JCM 17688</strain>
    </source>
</reference>
<evidence type="ECO:0000256" key="5">
    <source>
        <dbReference type="ARBA" id="ARBA00023033"/>
    </source>
</evidence>
<dbReference type="SUPFAM" id="SSF51412">
    <property type="entry name" value="Inosine monophosphate dehydrogenase (IMPDH)"/>
    <property type="match status" value="1"/>
</dbReference>
<name>A0ABP8J6C5_9ACTN</name>
<dbReference type="CDD" id="cd04730">
    <property type="entry name" value="NPD_like"/>
    <property type="match status" value="1"/>
</dbReference>
<evidence type="ECO:0000256" key="3">
    <source>
        <dbReference type="ARBA" id="ARBA00022643"/>
    </source>
</evidence>
<keyword evidence="3" id="KW-0288">FMN</keyword>
<keyword evidence="2" id="KW-0285">Flavoprotein</keyword>
<protein>
    <submittedName>
        <fullName evidence="6">Nitronate monooxygenase</fullName>
    </submittedName>
</protein>
<comment type="similarity">
    <text evidence="1">Belongs to the nitronate monooxygenase family. NMO class I subfamily.</text>
</comment>
<evidence type="ECO:0000256" key="4">
    <source>
        <dbReference type="ARBA" id="ARBA00023002"/>
    </source>
</evidence>
<keyword evidence="5 6" id="KW-0503">Monooxygenase</keyword>
<sequence>MTAADWIDRLVLPAIAAPMTGVSGPELVVAACRSGIVGSFPTHNAPTVDALDEWLNRIFATLAQSPAAAPVAANLVVHRTNARLQGDVDCLIRHGVEIVITSVGSPAGVVAPLHAAGCTVLADVATMRHVDRALEAGVDGLILLTAGAGGQTGAANPFAFVRAVRERFDGIVVLAGGITDGPSILAAQMLGADLVYLGTRLIATTESWASAGYRAALVDADLDDVHLTSGVGGIPANVLSAWLDRRRPTAEAPVSDEGPDGGFRQERLLRNRDVWGAGHGVGGIKQVLPVAAVIDAIKTQHDSACERMLRAGPPHLGARPMKSPTPETEHAMSMWNAIYEPLDRACGYYRDKTALVDRVSSATGGAW</sequence>
<organism evidence="6 7">
    <name type="scientific">Tsukamurella soli</name>
    <dbReference type="NCBI Taxonomy" id="644556"/>
    <lineage>
        <taxon>Bacteria</taxon>
        <taxon>Bacillati</taxon>
        <taxon>Actinomycetota</taxon>
        <taxon>Actinomycetes</taxon>
        <taxon>Mycobacteriales</taxon>
        <taxon>Tsukamurellaceae</taxon>
        <taxon>Tsukamurella</taxon>
    </lineage>
</organism>
<dbReference type="RefSeq" id="WP_344991224.1">
    <property type="nucleotide sequence ID" value="NZ_BAABFR010000008.1"/>
</dbReference>
<evidence type="ECO:0000256" key="1">
    <source>
        <dbReference type="ARBA" id="ARBA00009881"/>
    </source>
</evidence>
<dbReference type="Pfam" id="PF03060">
    <property type="entry name" value="NMO"/>
    <property type="match status" value="1"/>
</dbReference>
<dbReference type="PANTHER" id="PTHR42747">
    <property type="entry name" value="NITRONATE MONOOXYGENASE-RELATED"/>
    <property type="match status" value="1"/>
</dbReference>
<evidence type="ECO:0000313" key="7">
    <source>
        <dbReference type="Proteomes" id="UP001500635"/>
    </source>
</evidence>
<dbReference type="Gene3D" id="3.20.20.70">
    <property type="entry name" value="Aldolase class I"/>
    <property type="match status" value="1"/>
</dbReference>
<evidence type="ECO:0000313" key="6">
    <source>
        <dbReference type="EMBL" id="GAA4385833.1"/>
    </source>
</evidence>
<dbReference type="PANTHER" id="PTHR42747:SF4">
    <property type="entry name" value="BLR1330 PROTEIN"/>
    <property type="match status" value="1"/>
</dbReference>
<dbReference type="GO" id="GO:0004497">
    <property type="term" value="F:monooxygenase activity"/>
    <property type="evidence" value="ECO:0007669"/>
    <property type="project" value="UniProtKB-KW"/>
</dbReference>
<comment type="caution">
    <text evidence="6">The sequence shown here is derived from an EMBL/GenBank/DDBJ whole genome shotgun (WGS) entry which is preliminary data.</text>
</comment>
<dbReference type="InterPro" id="IPR004136">
    <property type="entry name" value="NMO"/>
</dbReference>
<proteinExistence type="inferred from homology"/>
<dbReference type="InterPro" id="IPR013785">
    <property type="entry name" value="Aldolase_TIM"/>
</dbReference>
<keyword evidence="7" id="KW-1185">Reference proteome</keyword>
<keyword evidence="4" id="KW-0560">Oxidoreductase</keyword>
<gene>
    <name evidence="6" type="ORF">GCM10023147_08120</name>
</gene>
<dbReference type="EMBL" id="BAABFR010000008">
    <property type="protein sequence ID" value="GAA4385833.1"/>
    <property type="molecule type" value="Genomic_DNA"/>
</dbReference>
<dbReference type="Proteomes" id="UP001500635">
    <property type="component" value="Unassembled WGS sequence"/>
</dbReference>
<evidence type="ECO:0000256" key="2">
    <source>
        <dbReference type="ARBA" id="ARBA00022630"/>
    </source>
</evidence>
<accession>A0ABP8J6C5</accession>